<feature type="chain" id="PRO_5047343979" evidence="2">
    <location>
        <begin position="19"/>
        <end position="64"/>
    </location>
</feature>
<name>A0ABW2Z054_9SPHI</name>
<keyword evidence="1" id="KW-0175">Coiled coil</keyword>
<sequence>MKVVVLLLILSVALTACGPESSPEGRMTLKLNELKQQVDSLKTQNAEIKDSLAKINITLKAQKK</sequence>
<feature type="coiled-coil region" evidence="1">
    <location>
        <begin position="24"/>
        <end position="51"/>
    </location>
</feature>
<accession>A0ABW2Z054</accession>
<feature type="signal peptide" evidence="2">
    <location>
        <begin position="1"/>
        <end position="18"/>
    </location>
</feature>
<evidence type="ECO:0000313" key="3">
    <source>
        <dbReference type="EMBL" id="MFD0751686.1"/>
    </source>
</evidence>
<keyword evidence="4" id="KW-1185">Reference proteome</keyword>
<keyword evidence="2" id="KW-0732">Signal</keyword>
<dbReference type="EMBL" id="JBHTHU010000021">
    <property type="protein sequence ID" value="MFD0751686.1"/>
    <property type="molecule type" value="Genomic_DNA"/>
</dbReference>
<gene>
    <name evidence="3" type="ORF">ACFQZS_16160</name>
</gene>
<dbReference type="Proteomes" id="UP001596958">
    <property type="component" value="Unassembled WGS sequence"/>
</dbReference>
<reference evidence="4" key="1">
    <citation type="journal article" date="2019" name="Int. J. Syst. Evol. Microbiol.">
        <title>The Global Catalogue of Microorganisms (GCM) 10K type strain sequencing project: providing services to taxonomists for standard genome sequencing and annotation.</title>
        <authorList>
            <consortium name="The Broad Institute Genomics Platform"/>
            <consortium name="The Broad Institute Genome Sequencing Center for Infectious Disease"/>
            <person name="Wu L."/>
            <person name="Ma J."/>
        </authorList>
    </citation>
    <scope>NUCLEOTIDE SEQUENCE [LARGE SCALE GENOMIC DNA]</scope>
    <source>
        <strain evidence="4">CCUG 63418</strain>
    </source>
</reference>
<evidence type="ECO:0000256" key="2">
    <source>
        <dbReference type="SAM" id="SignalP"/>
    </source>
</evidence>
<evidence type="ECO:0000313" key="4">
    <source>
        <dbReference type="Proteomes" id="UP001596958"/>
    </source>
</evidence>
<protein>
    <submittedName>
        <fullName evidence="3">Uncharacterized protein</fullName>
    </submittedName>
</protein>
<comment type="caution">
    <text evidence="3">The sequence shown here is derived from an EMBL/GenBank/DDBJ whole genome shotgun (WGS) entry which is preliminary data.</text>
</comment>
<dbReference type="RefSeq" id="WP_377101974.1">
    <property type="nucleotide sequence ID" value="NZ_JBHTHU010000021.1"/>
</dbReference>
<evidence type="ECO:0000256" key="1">
    <source>
        <dbReference type="SAM" id="Coils"/>
    </source>
</evidence>
<dbReference type="PROSITE" id="PS51257">
    <property type="entry name" value="PROKAR_LIPOPROTEIN"/>
    <property type="match status" value="1"/>
</dbReference>
<organism evidence="3 4">
    <name type="scientific">Mucilaginibacter calamicampi</name>
    <dbReference type="NCBI Taxonomy" id="1302352"/>
    <lineage>
        <taxon>Bacteria</taxon>
        <taxon>Pseudomonadati</taxon>
        <taxon>Bacteroidota</taxon>
        <taxon>Sphingobacteriia</taxon>
        <taxon>Sphingobacteriales</taxon>
        <taxon>Sphingobacteriaceae</taxon>
        <taxon>Mucilaginibacter</taxon>
    </lineage>
</organism>
<proteinExistence type="predicted"/>